<accession>A0ABZ0UXB5</accession>
<keyword evidence="4" id="KW-1185">Reference proteome</keyword>
<dbReference type="InterPro" id="IPR005182">
    <property type="entry name" value="YdbS-like_PH"/>
</dbReference>
<feature type="domain" description="YdbS-like PH" evidence="2">
    <location>
        <begin position="80"/>
        <end position="155"/>
    </location>
</feature>
<keyword evidence="1" id="KW-1133">Transmembrane helix</keyword>
<name>A0ABZ0UXB5_9RICK</name>
<sequence length="164" mass="19474">MKESTQYLYENDAQVNSKEVKPVFLVRGYLLYTACFYIAFLLFRLGSERFSSMFISDLLIFSIIAFIIIIPIRFFQHAYTRFFIEDHKISYENSFINYSKKDIKYENIKEVMIKRNFLKRLFGIGDIQLITNIALNNAGIKLLNIKDPMEVYKLIQEKIAQHQK</sequence>
<evidence type="ECO:0000259" key="2">
    <source>
        <dbReference type="Pfam" id="PF03703"/>
    </source>
</evidence>
<evidence type="ECO:0000256" key="1">
    <source>
        <dbReference type="SAM" id="Phobius"/>
    </source>
</evidence>
<feature type="transmembrane region" description="Helical" evidence="1">
    <location>
        <begin position="58"/>
        <end position="75"/>
    </location>
</feature>
<feature type="transmembrane region" description="Helical" evidence="1">
    <location>
        <begin position="29"/>
        <end position="46"/>
    </location>
</feature>
<gene>
    <name evidence="3" type="ORF">Trichorick_01192</name>
</gene>
<organism evidence="3 4">
    <name type="scientific">Candidatus Trichorickettsia mobilis</name>
    <dbReference type="NCBI Taxonomy" id="1346319"/>
    <lineage>
        <taxon>Bacteria</taxon>
        <taxon>Pseudomonadati</taxon>
        <taxon>Pseudomonadota</taxon>
        <taxon>Alphaproteobacteria</taxon>
        <taxon>Rickettsiales</taxon>
        <taxon>Rickettsiaceae</taxon>
        <taxon>Rickettsieae</taxon>
        <taxon>Candidatus Trichorickettsia</taxon>
    </lineage>
</organism>
<evidence type="ECO:0000313" key="3">
    <source>
        <dbReference type="EMBL" id="WPY01282.1"/>
    </source>
</evidence>
<keyword evidence="1" id="KW-0472">Membrane</keyword>
<evidence type="ECO:0000313" key="4">
    <source>
        <dbReference type="Proteomes" id="UP001326613"/>
    </source>
</evidence>
<dbReference type="Pfam" id="PF03703">
    <property type="entry name" value="bPH_2"/>
    <property type="match status" value="1"/>
</dbReference>
<reference evidence="3 4" key="1">
    <citation type="submission" date="2022-10" db="EMBL/GenBank/DDBJ databases">
        <title>Host association and intracellularity evolved multiple times independently in the Rickettsiales.</title>
        <authorList>
            <person name="Castelli M."/>
            <person name="Nardi T."/>
            <person name="Gammuto L."/>
            <person name="Bellinzona G."/>
            <person name="Sabaneyeva E."/>
            <person name="Potekhin A."/>
            <person name="Serra V."/>
            <person name="Petroni G."/>
            <person name="Sassera D."/>
        </authorList>
    </citation>
    <scope>NUCLEOTIDE SEQUENCE [LARGE SCALE GENOMIC DNA]</scope>
    <source>
        <strain evidence="3 4">Kr 154-4</strain>
    </source>
</reference>
<protein>
    <submittedName>
        <fullName evidence="3">PH domain-containing protein</fullName>
    </submittedName>
</protein>
<keyword evidence="1" id="KW-0812">Transmembrane</keyword>
<dbReference type="EMBL" id="CP112932">
    <property type="protein sequence ID" value="WPY01282.1"/>
    <property type="molecule type" value="Genomic_DNA"/>
</dbReference>
<proteinExistence type="predicted"/>
<dbReference type="Proteomes" id="UP001326613">
    <property type="component" value="Chromosome"/>
</dbReference>